<dbReference type="EMBL" id="BJYK01000001">
    <property type="protein sequence ID" value="GEN78390.1"/>
    <property type="molecule type" value="Genomic_DNA"/>
</dbReference>
<name>A0A511YT69_9CELL</name>
<dbReference type="Proteomes" id="UP000321484">
    <property type="component" value="Unassembled WGS sequence"/>
</dbReference>
<evidence type="ECO:0000256" key="1">
    <source>
        <dbReference type="SAM" id="SignalP"/>
    </source>
</evidence>
<dbReference type="AlphaFoldDB" id="A0A511YT69"/>
<reference evidence="3 4" key="1">
    <citation type="submission" date="2019-07" db="EMBL/GenBank/DDBJ databases">
        <title>Whole genome shotgun sequence of Actinotalea fermentans NBRC 105374.</title>
        <authorList>
            <person name="Hosoyama A."/>
            <person name="Uohara A."/>
            <person name="Ohji S."/>
            <person name="Ichikawa N."/>
        </authorList>
    </citation>
    <scope>NUCLEOTIDE SEQUENCE [LARGE SCALE GENOMIC DNA]</scope>
    <source>
        <strain evidence="3 4">NBRC 105374</strain>
    </source>
</reference>
<feature type="signal peptide" evidence="1">
    <location>
        <begin position="1"/>
        <end position="17"/>
    </location>
</feature>
<accession>A0A511YT69</accession>
<dbReference type="RefSeq" id="WP_034247436.1">
    <property type="nucleotide sequence ID" value="NZ_BJYK01000001.1"/>
</dbReference>
<feature type="chain" id="PRO_5038969793" description="DUF8094 domain-containing protein" evidence="1">
    <location>
        <begin position="18"/>
        <end position="325"/>
    </location>
</feature>
<evidence type="ECO:0000313" key="4">
    <source>
        <dbReference type="Proteomes" id="UP000321484"/>
    </source>
</evidence>
<dbReference type="Pfam" id="PF26366">
    <property type="entry name" value="DUF8094"/>
    <property type="match status" value="1"/>
</dbReference>
<sequence length="325" mass="33683">MRRLRAAVAVLSLGVLAACSTPLPVPQPDAEPAATPPALFQQQADDVLADVSATLAEADAAVDAALLDPRVTGPAREIRGVEYVLSAAGDPDAVTPIPEGAQTLVLPTTDEWPRTFMAVTESPDDLQAPLLLVLVQENPRAQYRLWSWSRLFPGITMPATTEPGIGSAPVAPDSADLAVAPTDVVAQYVDLLTKGDQSEFAAAFTPDPMRSAIVQTRDAFVGVVGANGSFAETYTPDAAGVTAIATADGGAIVVGTIRTVTTITLADSTMRIGDQTAALLGRDTITANLEIQWLSVVAFRVPPAGSGDPIEVLGAEHSRVQATGQ</sequence>
<proteinExistence type="predicted"/>
<comment type="caution">
    <text evidence="3">The sequence shown here is derived from an EMBL/GenBank/DDBJ whole genome shotgun (WGS) entry which is preliminary data.</text>
</comment>
<evidence type="ECO:0000313" key="3">
    <source>
        <dbReference type="EMBL" id="GEN78390.1"/>
    </source>
</evidence>
<feature type="domain" description="DUF8094" evidence="2">
    <location>
        <begin position="37"/>
        <end position="324"/>
    </location>
</feature>
<keyword evidence="1" id="KW-0732">Signal</keyword>
<gene>
    <name evidence="3" type="ORF">AFE02nite_01240</name>
</gene>
<dbReference type="OrthoDB" id="3266092at2"/>
<evidence type="ECO:0000259" key="2">
    <source>
        <dbReference type="Pfam" id="PF26366"/>
    </source>
</evidence>
<dbReference type="PROSITE" id="PS51257">
    <property type="entry name" value="PROKAR_LIPOPROTEIN"/>
    <property type="match status" value="1"/>
</dbReference>
<dbReference type="InterPro" id="IPR058407">
    <property type="entry name" value="DUF8094"/>
</dbReference>
<organism evidence="3 4">
    <name type="scientific">Actinotalea fermentans</name>
    <dbReference type="NCBI Taxonomy" id="43671"/>
    <lineage>
        <taxon>Bacteria</taxon>
        <taxon>Bacillati</taxon>
        <taxon>Actinomycetota</taxon>
        <taxon>Actinomycetes</taxon>
        <taxon>Micrococcales</taxon>
        <taxon>Cellulomonadaceae</taxon>
        <taxon>Actinotalea</taxon>
    </lineage>
</organism>
<keyword evidence="4" id="KW-1185">Reference proteome</keyword>
<protein>
    <recommendedName>
        <fullName evidence="2">DUF8094 domain-containing protein</fullName>
    </recommendedName>
</protein>